<reference evidence="14" key="1">
    <citation type="submission" date="2023-03" db="EMBL/GenBank/DDBJ databases">
        <title>Selenobaculum gbiensis gen. nov. sp. nov., a new bacterium isolated from the gut microbiota of IBD patient.</title>
        <authorList>
            <person name="Yeo S."/>
            <person name="Park H."/>
            <person name="Huh C.S."/>
        </authorList>
    </citation>
    <scope>NUCLEOTIDE SEQUENCE</scope>
    <source>
        <strain evidence="14">ICN-92133</strain>
    </source>
</reference>
<feature type="domain" description="Dihydrodipicolinate reductase C-terminal" evidence="13">
    <location>
        <begin position="132"/>
        <end position="243"/>
    </location>
</feature>
<dbReference type="EMBL" id="CP120678">
    <property type="protein sequence ID" value="WIW70861.1"/>
    <property type="molecule type" value="Genomic_DNA"/>
</dbReference>
<dbReference type="Gene3D" id="3.30.360.10">
    <property type="entry name" value="Dihydrodipicolinate Reductase, domain 2"/>
    <property type="match status" value="1"/>
</dbReference>
<dbReference type="InterPro" id="IPR036291">
    <property type="entry name" value="NAD(P)-bd_dom_sf"/>
</dbReference>
<gene>
    <name evidence="14" type="ORF">P3F81_00620</name>
</gene>
<accession>A0A9Y2ESW9</accession>
<evidence type="ECO:0000313" key="14">
    <source>
        <dbReference type="EMBL" id="WIW70861.1"/>
    </source>
</evidence>
<feature type="domain" description="Dihydrodipicolinate reductase N-terminal" evidence="12">
    <location>
        <begin position="4"/>
        <end position="128"/>
    </location>
</feature>
<organism evidence="14 15">
    <name type="scientific">Selenobaculum gibii</name>
    <dbReference type="NCBI Taxonomy" id="3054208"/>
    <lineage>
        <taxon>Bacteria</taxon>
        <taxon>Bacillati</taxon>
        <taxon>Bacillota</taxon>
        <taxon>Negativicutes</taxon>
        <taxon>Selenomonadales</taxon>
        <taxon>Selenomonadaceae</taxon>
        <taxon>Selenobaculum</taxon>
    </lineage>
</organism>
<dbReference type="InterPro" id="IPR000846">
    <property type="entry name" value="DapB_N"/>
</dbReference>
<dbReference type="GO" id="GO:0008839">
    <property type="term" value="F:4-hydroxy-tetrahydrodipicolinate reductase"/>
    <property type="evidence" value="ECO:0007669"/>
    <property type="project" value="UniProtKB-EC"/>
</dbReference>
<keyword evidence="5" id="KW-0560">Oxidoreductase</keyword>
<dbReference type="KEGG" id="sgbi:P3F81_00620"/>
<dbReference type="GO" id="GO:0005829">
    <property type="term" value="C:cytosol"/>
    <property type="evidence" value="ECO:0007669"/>
    <property type="project" value="TreeGrafter"/>
</dbReference>
<dbReference type="PANTHER" id="PTHR20836:SF0">
    <property type="entry name" value="4-HYDROXY-TETRAHYDRODIPICOLINATE REDUCTASE 1, CHLOROPLASTIC-RELATED"/>
    <property type="match status" value="1"/>
</dbReference>
<evidence type="ECO:0000256" key="4">
    <source>
        <dbReference type="ARBA" id="ARBA00022915"/>
    </source>
</evidence>
<dbReference type="SUPFAM" id="SSF51735">
    <property type="entry name" value="NAD(P)-binding Rossmann-fold domains"/>
    <property type="match status" value="1"/>
</dbReference>
<sequence>MKKIKVGIWGFGKTGKLIADEFLKDSRFVLSWVVRKNKIKHSKFASSDLGYETNIGKIIPISDVSDNFFLKNPVDILVDFSHNYGVHSYKNAAKSGIAIISGVSNYQPEELSLLKSLSEITPVLYSPNITLGVTFLMVASHVLKKIIPNADIEIIEEHFKGKTEVSGTAKKIAQTLELDESKHINSIRVGGIVGRHEVIFGMPNQTIRLSHSSISRAAFGQGAIFAAKHLIGKMPGLYSMESIIADMVRKHCPTY</sequence>
<dbReference type="InterPro" id="IPR022663">
    <property type="entry name" value="DapB_C"/>
</dbReference>
<keyword evidence="2" id="KW-0028">Amino-acid biosynthesis</keyword>
<proteinExistence type="inferred from homology"/>
<comment type="pathway">
    <text evidence="8">Amino-acid biosynthesis; L-lysine biosynthesis via DAP pathway; (S)-tetrahydrodipicolinate from L-aspartate: step 4/4.</text>
</comment>
<evidence type="ECO:0000259" key="12">
    <source>
        <dbReference type="Pfam" id="PF01113"/>
    </source>
</evidence>
<evidence type="ECO:0000256" key="7">
    <source>
        <dbReference type="ARBA" id="ARBA00023154"/>
    </source>
</evidence>
<dbReference type="SUPFAM" id="SSF55347">
    <property type="entry name" value="Glyceraldehyde-3-phosphate dehydrogenase-like, C-terminal domain"/>
    <property type="match status" value="1"/>
</dbReference>
<comment type="catalytic activity">
    <reaction evidence="10">
        <text>(S)-2,3,4,5-tetrahydrodipicolinate + NADP(+) + H2O = (2S,4S)-4-hydroxy-2,3,4,5-tetrahydrodipicolinate + NADPH + H(+)</text>
        <dbReference type="Rhea" id="RHEA:35331"/>
        <dbReference type="ChEBI" id="CHEBI:15377"/>
        <dbReference type="ChEBI" id="CHEBI:15378"/>
        <dbReference type="ChEBI" id="CHEBI:16845"/>
        <dbReference type="ChEBI" id="CHEBI:57783"/>
        <dbReference type="ChEBI" id="CHEBI:58349"/>
        <dbReference type="ChEBI" id="CHEBI:67139"/>
        <dbReference type="EC" id="1.17.1.8"/>
    </reaction>
</comment>
<dbReference type="AlphaFoldDB" id="A0A9Y2ESW9"/>
<evidence type="ECO:0000256" key="11">
    <source>
        <dbReference type="ARBA" id="ARBA00049396"/>
    </source>
</evidence>
<evidence type="ECO:0000256" key="5">
    <source>
        <dbReference type="ARBA" id="ARBA00023002"/>
    </source>
</evidence>
<dbReference type="GO" id="GO:0019877">
    <property type="term" value="P:diaminopimelate biosynthetic process"/>
    <property type="evidence" value="ECO:0007669"/>
    <property type="project" value="UniProtKB-KW"/>
</dbReference>
<evidence type="ECO:0000256" key="1">
    <source>
        <dbReference type="ARBA" id="ARBA00006642"/>
    </source>
</evidence>
<dbReference type="PIRSF" id="PIRSF000161">
    <property type="entry name" value="DHPR"/>
    <property type="match status" value="1"/>
</dbReference>
<comment type="catalytic activity">
    <reaction evidence="11">
        <text>(S)-2,3,4,5-tetrahydrodipicolinate + NAD(+) + H2O = (2S,4S)-4-hydroxy-2,3,4,5-tetrahydrodipicolinate + NADH + H(+)</text>
        <dbReference type="Rhea" id="RHEA:35323"/>
        <dbReference type="ChEBI" id="CHEBI:15377"/>
        <dbReference type="ChEBI" id="CHEBI:15378"/>
        <dbReference type="ChEBI" id="CHEBI:16845"/>
        <dbReference type="ChEBI" id="CHEBI:57540"/>
        <dbReference type="ChEBI" id="CHEBI:57945"/>
        <dbReference type="ChEBI" id="CHEBI:67139"/>
        <dbReference type="EC" id="1.17.1.8"/>
    </reaction>
</comment>
<evidence type="ECO:0000313" key="15">
    <source>
        <dbReference type="Proteomes" id="UP001243623"/>
    </source>
</evidence>
<evidence type="ECO:0000256" key="2">
    <source>
        <dbReference type="ARBA" id="ARBA00022605"/>
    </source>
</evidence>
<dbReference type="Proteomes" id="UP001243623">
    <property type="component" value="Chromosome"/>
</dbReference>
<name>A0A9Y2ESW9_9FIRM</name>
<keyword evidence="7" id="KW-0457">Lysine biosynthesis</keyword>
<keyword evidence="15" id="KW-1185">Reference proteome</keyword>
<evidence type="ECO:0000259" key="13">
    <source>
        <dbReference type="Pfam" id="PF05173"/>
    </source>
</evidence>
<keyword evidence="6" id="KW-0520">NAD</keyword>
<comment type="similarity">
    <text evidence="1">Belongs to the DapB family.</text>
</comment>
<evidence type="ECO:0000256" key="9">
    <source>
        <dbReference type="ARBA" id="ARBA00038983"/>
    </source>
</evidence>
<dbReference type="InterPro" id="IPR023940">
    <property type="entry name" value="DHDPR_bac"/>
</dbReference>
<dbReference type="RefSeq" id="WP_147667346.1">
    <property type="nucleotide sequence ID" value="NZ_CP120678.1"/>
</dbReference>
<dbReference type="PANTHER" id="PTHR20836">
    <property type="entry name" value="DIHYDRODIPICOLINATE REDUCTASE"/>
    <property type="match status" value="1"/>
</dbReference>
<evidence type="ECO:0000256" key="10">
    <source>
        <dbReference type="ARBA" id="ARBA00049080"/>
    </source>
</evidence>
<dbReference type="Gene3D" id="3.40.50.720">
    <property type="entry name" value="NAD(P)-binding Rossmann-like Domain"/>
    <property type="match status" value="1"/>
</dbReference>
<dbReference type="GO" id="GO:0009089">
    <property type="term" value="P:lysine biosynthetic process via diaminopimelate"/>
    <property type="evidence" value="ECO:0007669"/>
    <property type="project" value="InterPro"/>
</dbReference>
<dbReference type="EC" id="1.17.1.8" evidence="9"/>
<keyword evidence="3" id="KW-0521">NADP</keyword>
<keyword evidence="4" id="KW-0220">Diaminopimelate biosynthesis</keyword>
<dbReference type="Pfam" id="PF01113">
    <property type="entry name" value="DapB_N"/>
    <property type="match status" value="1"/>
</dbReference>
<protein>
    <recommendedName>
        <fullName evidence="9">4-hydroxy-tetrahydrodipicolinate reductase</fullName>
        <ecNumber evidence="9">1.17.1.8</ecNumber>
    </recommendedName>
</protein>
<evidence type="ECO:0000256" key="3">
    <source>
        <dbReference type="ARBA" id="ARBA00022857"/>
    </source>
</evidence>
<dbReference type="Pfam" id="PF05173">
    <property type="entry name" value="DapB_C"/>
    <property type="match status" value="1"/>
</dbReference>
<evidence type="ECO:0000256" key="8">
    <source>
        <dbReference type="ARBA" id="ARBA00037922"/>
    </source>
</evidence>
<evidence type="ECO:0000256" key="6">
    <source>
        <dbReference type="ARBA" id="ARBA00023027"/>
    </source>
</evidence>